<feature type="transmembrane region" description="Helical" evidence="1">
    <location>
        <begin position="143"/>
        <end position="164"/>
    </location>
</feature>
<keyword evidence="1" id="KW-0812">Transmembrane</keyword>
<sequence length="181" mass="21194">MAWLLKKIMWLTLIITVIFLHLALRDWFDFPFNCFNLIFLFLGAAIIIWPQNNNLWLVLPTVLISELFSVVPFGVSAISLFISFLITNWLLLNIITNRSILIVLFAGIFSFILYRLLFYLFLIGGQLFGSSIDLLWSEIIISWLWECVLTIGILVLFYLITTLFTKRFNPSYVILNRKNIF</sequence>
<gene>
    <name evidence="2" type="ORF">US58_C0004G0036</name>
</gene>
<evidence type="ECO:0008006" key="4">
    <source>
        <dbReference type="Google" id="ProtNLM"/>
    </source>
</evidence>
<feature type="transmembrane region" description="Helical" evidence="1">
    <location>
        <begin position="70"/>
        <end position="92"/>
    </location>
</feature>
<comment type="caution">
    <text evidence="2">The sequence shown here is derived from an EMBL/GenBank/DDBJ whole genome shotgun (WGS) entry which is preliminary data.</text>
</comment>
<keyword evidence="1" id="KW-1133">Transmembrane helix</keyword>
<dbReference type="Proteomes" id="UP000034333">
    <property type="component" value="Unassembled WGS sequence"/>
</dbReference>
<feature type="transmembrane region" description="Helical" evidence="1">
    <location>
        <begin position="6"/>
        <end position="23"/>
    </location>
</feature>
<feature type="transmembrane region" description="Helical" evidence="1">
    <location>
        <begin position="30"/>
        <end position="50"/>
    </location>
</feature>
<dbReference type="AlphaFoldDB" id="A0A0G0JWG6"/>
<reference evidence="2 3" key="1">
    <citation type="journal article" date="2015" name="Nature">
        <title>rRNA introns, odd ribosomes, and small enigmatic genomes across a large radiation of phyla.</title>
        <authorList>
            <person name="Brown C.T."/>
            <person name="Hug L.A."/>
            <person name="Thomas B.C."/>
            <person name="Sharon I."/>
            <person name="Castelle C.J."/>
            <person name="Singh A."/>
            <person name="Wilkins M.J."/>
            <person name="Williams K.H."/>
            <person name="Banfield J.F."/>
        </authorList>
    </citation>
    <scope>NUCLEOTIDE SEQUENCE [LARGE SCALE GENOMIC DNA]</scope>
</reference>
<dbReference type="STRING" id="1619036.US58_C0004G0036"/>
<keyword evidence="1" id="KW-0472">Membrane</keyword>
<evidence type="ECO:0000313" key="2">
    <source>
        <dbReference type="EMBL" id="KKQ41199.1"/>
    </source>
</evidence>
<evidence type="ECO:0000313" key="3">
    <source>
        <dbReference type="Proteomes" id="UP000034333"/>
    </source>
</evidence>
<evidence type="ECO:0000256" key="1">
    <source>
        <dbReference type="SAM" id="Phobius"/>
    </source>
</evidence>
<accession>A0A0G0JWG6</accession>
<dbReference type="EMBL" id="LBTN01000004">
    <property type="protein sequence ID" value="KKQ41199.1"/>
    <property type="molecule type" value="Genomic_DNA"/>
</dbReference>
<protein>
    <recommendedName>
        <fullName evidence="4">Rod shape-determining protein MreD</fullName>
    </recommendedName>
</protein>
<proteinExistence type="predicted"/>
<organism evidence="2 3">
    <name type="scientific">Candidatus Magasanikbacteria bacterium GW2011_GWA2_37_8</name>
    <dbReference type="NCBI Taxonomy" id="1619036"/>
    <lineage>
        <taxon>Bacteria</taxon>
        <taxon>Candidatus Magasanikiibacteriota</taxon>
    </lineage>
</organism>
<name>A0A0G0JWG6_9BACT</name>
<feature type="transmembrane region" description="Helical" evidence="1">
    <location>
        <begin position="99"/>
        <end position="123"/>
    </location>
</feature>